<evidence type="ECO:0000256" key="1">
    <source>
        <dbReference type="ARBA" id="ARBA00004613"/>
    </source>
</evidence>
<dbReference type="Gene3D" id="1.10.239.10">
    <property type="entry name" value="Elicitin domain"/>
    <property type="match status" value="1"/>
</dbReference>
<evidence type="ECO:0000256" key="5">
    <source>
        <dbReference type="ARBA" id="ARBA00023157"/>
    </source>
</evidence>
<dbReference type="OMA" id="FPSQHQW"/>
<name>T0PJM0_SAPDV</name>
<dbReference type="RefSeq" id="XP_008620981.1">
    <property type="nucleotide sequence ID" value="XM_008622759.1"/>
</dbReference>
<sequence length="118" mass="12908">MVSRSLRLAAAGASVALAQDNAAYCTDATLLQVHLPLCRSVNLPACSLASGYAFGANSEFPSQHQWSVLCQHESCQTLFLELRQIQFPVACRYFGVDNPKVDFVGNYFGSLCAPFHYN</sequence>
<evidence type="ECO:0000256" key="2">
    <source>
        <dbReference type="ARBA" id="ARBA00009544"/>
    </source>
</evidence>
<dbReference type="OrthoDB" id="10365206at2759"/>
<dbReference type="Proteomes" id="UP000030762">
    <property type="component" value="Unassembled WGS sequence"/>
</dbReference>
<dbReference type="GO" id="GO:0052040">
    <property type="term" value="P:symbiont-mediated perturbation of host programmed cell death"/>
    <property type="evidence" value="ECO:0007669"/>
    <property type="project" value="UniProtKB-UniRule"/>
</dbReference>
<evidence type="ECO:0000313" key="7">
    <source>
        <dbReference type="EMBL" id="EQC25574.1"/>
    </source>
</evidence>
<evidence type="ECO:0000256" key="6">
    <source>
        <dbReference type="RuleBase" id="RU368111"/>
    </source>
</evidence>
<evidence type="ECO:0000256" key="3">
    <source>
        <dbReference type="ARBA" id="ARBA00022525"/>
    </source>
</evidence>
<comment type="subcellular location">
    <subcellularLocation>
        <location evidence="1 6">Secreted</location>
    </subcellularLocation>
</comment>
<keyword evidence="3 6" id="KW-0964">Secreted</keyword>
<keyword evidence="4 6" id="KW-0928">Hypersensitive response elicitation</keyword>
<protein>
    <recommendedName>
        <fullName evidence="6">Elicitin</fullName>
    </recommendedName>
</protein>
<gene>
    <name evidence="7" type="ORF">SDRG_16544</name>
</gene>
<evidence type="ECO:0000256" key="4">
    <source>
        <dbReference type="ARBA" id="ARBA00022978"/>
    </source>
</evidence>
<organism evidence="7 8">
    <name type="scientific">Saprolegnia diclina (strain VS20)</name>
    <dbReference type="NCBI Taxonomy" id="1156394"/>
    <lineage>
        <taxon>Eukaryota</taxon>
        <taxon>Sar</taxon>
        <taxon>Stramenopiles</taxon>
        <taxon>Oomycota</taxon>
        <taxon>Saprolegniomycetes</taxon>
        <taxon>Saprolegniales</taxon>
        <taxon>Saprolegniaceae</taxon>
        <taxon>Saprolegnia</taxon>
    </lineage>
</organism>
<dbReference type="GO" id="GO:0005576">
    <property type="term" value="C:extracellular region"/>
    <property type="evidence" value="ECO:0007669"/>
    <property type="project" value="UniProtKB-SubCell"/>
</dbReference>
<dbReference type="AlphaFoldDB" id="T0PJM0"/>
<dbReference type="InterPro" id="IPR036470">
    <property type="entry name" value="Elicitin_sf"/>
</dbReference>
<reference evidence="7 8" key="1">
    <citation type="submission" date="2012-04" db="EMBL/GenBank/DDBJ databases">
        <title>The Genome Sequence of Saprolegnia declina VS20.</title>
        <authorList>
            <consortium name="The Broad Institute Genome Sequencing Platform"/>
            <person name="Russ C."/>
            <person name="Nusbaum C."/>
            <person name="Tyler B."/>
            <person name="van West P."/>
            <person name="Dieguez-Uribeondo J."/>
            <person name="de Bruijn I."/>
            <person name="Tripathy S."/>
            <person name="Jiang R."/>
            <person name="Young S.K."/>
            <person name="Zeng Q."/>
            <person name="Gargeya S."/>
            <person name="Fitzgerald M."/>
            <person name="Haas B."/>
            <person name="Abouelleil A."/>
            <person name="Alvarado L."/>
            <person name="Arachchi H.M."/>
            <person name="Berlin A."/>
            <person name="Chapman S.B."/>
            <person name="Goldberg J."/>
            <person name="Griggs A."/>
            <person name="Gujja S."/>
            <person name="Hansen M."/>
            <person name="Howarth C."/>
            <person name="Imamovic A."/>
            <person name="Larimer J."/>
            <person name="McCowen C."/>
            <person name="Montmayeur A."/>
            <person name="Murphy C."/>
            <person name="Neiman D."/>
            <person name="Pearson M."/>
            <person name="Priest M."/>
            <person name="Roberts A."/>
            <person name="Saif S."/>
            <person name="Shea T."/>
            <person name="Sisk P."/>
            <person name="Sykes S."/>
            <person name="Wortman J."/>
            <person name="Nusbaum C."/>
            <person name="Birren B."/>
        </authorList>
    </citation>
    <scope>NUCLEOTIDE SEQUENCE [LARGE SCALE GENOMIC DNA]</scope>
    <source>
        <strain evidence="7 8">VS20</strain>
    </source>
</reference>
<comment type="function">
    <text evidence="6">Induces local and distal defense responses (incompatible hypersensitive reaction) in plants from the solanaceae and cruciferae families. Elicits leaf necrosis and causes the accumulation of pathogenesis-related proteins. Might interact with the lipidic molecules of the plasma membrane.</text>
</comment>
<dbReference type="GeneID" id="19957271"/>
<dbReference type="InParanoid" id="T0PJM0"/>
<keyword evidence="5 6" id="KW-1015">Disulfide bond</keyword>
<evidence type="ECO:0000313" key="8">
    <source>
        <dbReference type="Proteomes" id="UP000030762"/>
    </source>
</evidence>
<dbReference type="VEuPathDB" id="FungiDB:SDRG_16544"/>
<dbReference type="Pfam" id="PF00964">
    <property type="entry name" value="Elicitin"/>
    <property type="match status" value="1"/>
</dbReference>
<keyword evidence="8" id="KW-1185">Reference proteome</keyword>
<dbReference type="EMBL" id="JH767266">
    <property type="protein sequence ID" value="EQC25574.1"/>
    <property type="molecule type" value="Genomic_DNA"/>
</dbReference>
<dbReference type="InterPro" id="IPR002200">
    <property type="entry name" value="Elicitin"/>
</dbReference>
<comment type="similarity">
    <text evidence="2 6">Belongs to the elicitin family.</text>
</comment>
<proteinExistence type="inferred from homology"/>
<dbReference type="SUPFAM" id="SSF48647">
    <property type="entry name" value="Fungal elicitin"/>
    <property type="match status" value="1"/>
</dbReference>
<accession>T0PJM0</accession>